<keyword evidence="2" id="KW-0479">Metal-binding</keyword>
<dbReference type="Pfam" id="PF04002">
    <property type="entry name" value="RadC"/>
    <property type="match status" value="1"/>
</dbReference>
<dbReference type="GO" id="GO:0006508">
    <property type="term" value="P:proteolysis"/>
    <property type="evidence" value="ECO:0007669"/>
    <property type="project" value="UniProtKB-KW"/>
</dbReference>
<feature type="domain" description="MPN" evidence="6">
    <location>
        <begin position="36"/>
        <end position="161"/>
    </location>
</feature>
<dbReference type="Proteomes" id="UP000321926">
    <property type="component" value="Unassembled WGS sequence"/>
</dbReference>
<dbReference type="OrthoDB" id="9804482at2"/>
<dbReference type="CDD" id="cd08071">
    <property type="entry name" value="MPN_DUF2466"/>
    <property type="match status" value="1"/>
</dbReference>
<dbReference type="PROSITE" id="PS01302">
    <property type="entry name" value="UPF0758"/>
    <property type="match status" value="1"/>
</dbReference>
<dbReference type="EMBL" id="VRTY01000147">
    <property type="protein sequence ID" value="TXK23398.1"/>
    <property type="molecule type" value="Genomic_DNA"/>
</dbReference>
<comment type="caution">
    <text evidence="7">The sequence shown here is derived from an EMBL/GenBank/DDBJ whole genome shotgun (WGS) entry which is preliminary data.</text>
</comment>
<keyword evidence="1" id="KW-0645">Protease</keyword>
<dbReference type="InterPro" id="IPR025657">
    <property type="entry name" value="RadC_JAB"/>
</dbReference>
<dbReference type="PANTHER" id="PTHR30471:SF3">
    <property type="entry name" value="UPF0758 PROTEIN YEES-RELATED"/>
    <property type="match status" value="1"/>
</dbReference>
<evidence type="ECO:0000313" key="8">
    <source>
        <dbReference type="Proteomes" id="UP000321926"/>
    </source>
</evidence>
<evidence type="ECO:0000256" key="3">
    <source>
        <dbReference type="ARBA" id="ARBA00022801"/>
    </source>
</evidence>
<dbReference type="InterPro" id="IPR037518">
    <property type="entry name" value="MPN"/>
</dbReference>
<proteinExistence type="predicted"/>
<organism evidence="7 8">
    <name type="scientific">Pontibacter qinzhouensis</name>
    <dbReference type="NCBI Taxonomy" id="2603253"/>
    <lineage>
        <taxon>Bacteria</taxon>
        <taxon>Pseudomonadati</taxon>
        <taxon>Bacteroidota</taxon>
        <taxon>Cytophagia</taxon>
        <taxon>Cytophagales</taxon>
        <taxon>Hymenobacteraceae</taxon>
        <taxon>Pontibacter</taxon>
    </lineage>
</organism>
<sequence length="161" mass="17575">MRLNFVCMEQTSTTVSQIAEVKLSYHPQVKASERPQITSSKDSYTFFLQLWDEGSIQFREQFKVMLLSRANKVLGIFEVSTGGVAGTVADPKLIFVAALKANASGIVLAHNHPSGNLKPSSADISLTKKVKEGGNLLDIAVLDHIILTNEGYYSFADEGLI</sequence>
<keyword evidence="3" id="KW-0378">Hydrolase</keyword>
<evidence type="ECO:0000256" key="4">
    <source>
        <dbReference type="ARBA" id="ARBA00022833"/>
    </source>
</evidence>
<reference evidence="7 8" key="1">
    <citation type="submission" date="2019-08" db="EMBL/GenBank/DDBJ databases">
        <authorList>
            <person name="Shi S."/>
        </authorList>
    </citation>
    <scope>NUCLEOTIDE SEQUENCE [LARGE SCALE GENOMIC DNA]</scope>
    <source>
        <strain evidence="7 8">GY10130</strain>
    </source>
</reference>
<evidence type="ECO:0000256" key="1">
    <source>
        <dbReference type="ARBA" id="ARBA00022670"/>
    </source>
</evidence>
<gene>
    <name evidence="7" type="ORF">FVR03_22655</name>
</gene>
<evidence type="ECO:0000313" key="7">
    <source>
        <dbReference type="EMBL" id="TXK23398.1"/>
    </source>
</evidence>
<dbReference type="GO" id="GO:0046872">
    <property type="term" value="F:metal ion binding"/>
    <property type="evidence" value="ECO:0007669"/>
    <property type="project" value="UniProtKB-KW"/>
</dbReference>
<keyword evidence="4" id="KW-0862">Zinc</keyword>
<protein>
    <submittedName>
        <fullName evidence="7">JAB domain-containing protein</fullName>
    </submittedName>
</protein>
<dbReference type="GO" id="GO:0008237">
    <property type="term" value="F:metallopeptidase activity"/>
    <property type="evidence" value="ECO:0007669"/>
    <property type="project" value="UniProtKB-KW"/>
</dbReference>
<dbReference type="AlphaFoldDB" id="A0A5C8IPD8"/>
<dbReference type="InterPro" id="IPR020891">
    <property type="entry name" value="UPF0758_CS"/>
</dbReference>
<dbReference type="InterPro" id="IPR001405">
    <property type="entry name" value="UPF0758"/>
</dbReference>
<keyword evidence="8" id="KW-1185">Reference proteome</keyword>
<evidence type="ECO:0000256" key="5">
    <source>
        <dbReference type="ARBA" id="ARBA00023049"/>
    </source>
</evidence>
<keyword evidence="5" id="KW-0482">Metalloprotease</keyword>
<evidence type="ECO:0000256" key="2">
    <source>
        <dbReference type="ARBA" id="ARBA00022723"/>
    </source>
</evidence>
<name>A0A5C8IPD8_9BACT</name>
<accession>A0A5C8IPD8</accession>
<dbReference type="PANTHER" id="PTHR30471">
    <property type="entry name" value="DNA REPAIR PROTEIN RADC"/>
    <property type="match status" value="1"/>
</dbReference>
<dbReference type="Gene3D" id="3.40.140.10">
    <property type="entry name" value="Cytidine Deaminase, domain 2"/>
    <property type="match status" value="1"/>
</dbReference>
<evidence type="ECO:0000259" key="6">
    <source>
        <dbReference type="PROSITE" id="PS50249"/>
    </source>
</evidence>
<dbReference type="PROSITE" id="PS50249">
    <property type="entry name" value="MPN"/>
    <property type="match status" value="1"/>
</dbReference>